<keyword evidence="2" id="KW-0378">Hydrolase</keyword>
<organism evidence="2 3">
    <name type="scientific">Candidatus Bipolaricaulis anaerobius</name>
    <dbReference type="NCBI Taxonomy" id="2026885"/>
    <lineage>
        <taxon>Bacteria</taxon>
        <taxon>Candidatus Bipolaricaulota</taxon>
        <taxon>Candidatus Bipolaricaulia</taxon>
        <taxon>Candidatus Bipolaricaulales</taxon>
        <taxon>Candidatus Bipolaricaulaceae</taxon>
        <taxon>Candidatus Bipolaricaulis</taxon>
    </lineage>
</organism>
<sequence length="346" mass="38323">MAKELTARPVWLARAGVHGEDEEMALSEGLAIIGFRDVGDLNEFRTLEDLVATLQAADPEASIHRAANLARQLWAFREEMTVGDIVVLPRKTRPGQIALGRVQGPYEYRRLGEEMRHIRQVSWERTVPRSAFGQDLLYSFRAFMTVCRISRNDAEARVAAVLAGKADPGLVAEGKFPTDEEAPILDIAQAAHDQIIAYVRKHFTGHDMTRLVAAILEAEGFKGTVSPPGPDRGVDILAGRGPLGLDQPVLCVQVKATEEPTGVTVLRALQGTMSSFRATQGLLVSWSGFTTEALREARQHAFSISLWDQSDLVQAIYRTYERLSPEIQSELPLKRIWTLVLEEQEG</sequence>
<evidence type="ECO:0000313" key="2">
    <source>
        <dbReference type="EMBL" id="SQD92892.1"/>
    </source>
</evidence>
<dbReference type="SUPFAM" id="SSF52980">
    <property type="entry name" value="Restriction endonuclease-like"/>
    <property type="match status" value="1"/>
</dbReference>
<dbReference type="EMBL" id="LS483254">
    <property type="protein sequence ID" value="SQD92892.1"/>
    <property type="molecule type" value="Genomic_DNA"/>
</dbReference>
<dbReference type="KEGG" id="bana:BARAN1_0868"/>
<feature type="domain" description="Restriction endonuclease type IV Mrr" evidence="1">
    <location>
        <begin position="202"/>
        <end position="315"/>
    </location>
</feature>
<evidence type="ECO:0000259" key="1">
    <source>
        <dbReference type="Pfam" id="PF04471"/>
    </source>
</evidence>
<dbReference type="PANTHER" id="PTHR30015">
    <property type="entry name" value="MRR RESTRICTION SYSTEM PROTEIN"/>
    <property type="match status" value="1"/>
</dbReference>
<dbReference type="Gene3D" id="3.40.1350.10">
    <property type="match status" value="1"/>
</dbReference>
<dbReference type="AlphaFoldDB" id="A0A2X3KKG5"/>
<dbReference type="GO" id="GO:0015666">
    <property type="term" value="F:restriction endodeoxyribonuclease activity"/>
    <property type="evidence" value="ECO:0007669"/>
    <property type="project" value="TreeGrafter"/>
</dbReference>
<dbReference type="Pfam" id="PF04471">
    <property type="entry name" value="Mrr_cat"/>
    <property type="match status" value="1"/>
</dbReference>
<keyword evidence="2" id="KW-0540">Nuclease</keyword>
<protein>
    <submittedName>
        <fullName evidence="2">Restriction endonuclease</fullName>
    </submittedName>
</protein>
<accession>A0A2X3KKG5</accession>
<dbReference type="InterPro" id="IPR052906">
    <property type="entry name" value="Type_IV_Methyl-Rstrct_Enzyme"/>
</dbReference>
<gene>
    <name evidence="2" type="ORF">BARAN1_0868</name>
</gene>
<keyword evidence="2" id="KW-0255">Endonuclease</keyword>
<dbReference type="InterPro" id="IPR011335">
    <property type="entry name" value="Restrct_endonuc-II-like"/>
</dbReference>
<dbReference type="PIRSF" id="PIRSF031853">
    <property type="entry name" value="UPC031853"/>
    <property type="match status" value="1"/>
</dbReference>
<reference evidence="3" key="1">
    <citation type="submission" date="2018-05" db="EMBL/GenBank/DDBJ databases">
        <authorList>
            <person name="Hao L."/>
        </authorList>
    </citation>
    <scope>NUCLEOTIDE SEQUENCE [LARGE SCALE GENOMIC DNA]</scope>
</reference>
<dbReference type="GO" id="GO:0003677">
    <property type="term" value="F:DNA binding"/>
    <property type="evidence" value="ECO:0007669"/>
    <property type="project" value="InterPro"/>
</dbReference>
<name>A0A2X3KKG5_9BACT</name>
<keyword evidence="3" id="KW-1185">Reference proteome</keyword>
<dbReference type="PANTHER" id="PTHR30015:SF7">
    <property type="entry name" value="TYPE IV METHYL-DIRECTED RESTRICTION ENZYME ECOKMRR"/>
    <property type="match status" value="1"/>
</dbReference>
<dbReference type="InterPro" id="IPR007560">
    <property type="entry name" value="Restrct_endonuc_IV_Mrr"/>
</dbReference>
<dbReference type="Proteomes" id="UP000249818">
    <property type="component" value="Chromosome BARAN1"/>
</dbReference>
<dbReference type="InterPro" id="IPR016984">
    <property type="entry name" value="UCP031853"/>
</dbReference>
<evidence type="ECO:0000313" key="3">
    <source>
        <dbReference type="Proteomes" id="UP000249818"/>
    </source>
</evidence>
<proteinExistence type="predicted"/>
<dbReference type="InterPro" id="IPR011856">
    <property type="entry name" value="tRNA_endonuc-like_dom_sf"/>
</dbReference>
<dbReference type="GO" id="GO:0009307">
    <property type="term" value="P:DNA restriction-modification system"/>
    <property type="evidence" value="ECO:0007669"/>
    <property type="project" value="InterPro"/>
</dbReference>